<reference evidence="2 3" key="1">
    <citation type="submission" date="2014-04" db="EMBL/GenBank/DDBJ databases">
        <title>Evolutionary Origins and Diversification of the Mycorrhizal Mutualists.</title>
        <authorList>
            <consortium name="DOE Joint Genome Institute"/>
            <consortium name="Mycorrhizal Genomics Consortium"/>
            <person name="Kohler A."/>
            <person name="Kuo A."/>
            <person name="Nagy L.G."/>
            <person name="Floudas D."/>
            <person name="Copeland A."/>
            <person name="Barry K.W."/>
            <person name="Cichocki N."/>
            <person name="Veneault-Fourrey C."/>
            <person name="LaButti K."/>
            <person name="Lindquist E.A."/>
            <person name="Lipzen A."/>
            <person name="Lundell T."/>
            <person name="Morin E."/>
            <person name="Murat C."/>
            <person name="Riley R."/>
            <person name="Ohm R."/>
            <person name="Sun H."/>
            <person name="Tunlid A."/>
            <person name="Henrissat B."/>
            <person name="Grigoriev I.V."/>
            <person name="Hibbett D.S."/>
            <person name="Martin F."/>
        </authorList>
    </citation>
    <scope>NUCLEOTIDE SEQUENCE [LARGE SCALE GENOMIC DNA]</scope>
    <source>
        <strain evidence="2 3">FD-317 M1</strain>
    </source>
</reference>
<organism evidence="2 3">
    <name type="scientific">Collybiopsis luxurians FD-317 M1</name>
    <dbReference type="NCBI Taxonomy" id="944289"/>
    <lineage>
        <taxon>Eukaryota</taxon>
        <taxon>Fungi</taxon>
        <taxon>Dikarya</taxon>
        <taxon>Basidiomycota</taxon>
        <taxon>Agaricomycotina</taxon>
        <taxon>Agaricomycetes</taxon>
        <taxon>Agaricomycetidae</taxon>
        <taxon>Agaricales</taxon>
        <taxon>Marasmiineae</taxon>
        <taxon>Omphalotaceae</taxon>
        <taxon>Collybiopsis</taxon>
        <taxon>Collybiopsis luxurians</taxon>
    </lineage>
</organism>
<protein>
    <recommendedName>
        <fullName evidence="1">DDE-1 domain-containing protein</fullName>
    </recommendedName>
</protein>
<proteinExistence type="predicted"/>
<sequence>MFFFDVRDRARHKMKRDDRELITVLETVCADGTAPVLPTFVFQGKLFCEEWAKEHPEIMLATTDSGWTNEEIFCAWMEDVFVPQAKEHSDPDYPILLI</sequence>
<feature type="non-terminal residue" evidence="2">
    <location>
        <position position="98"/>
    </location>
</feature>
<dbReference type="Pfam" id="PF03184">
    <property type="entry name" value="DDE_1"/>
    <property type="match status" value="1"/>
</dbReference>
<dbReference type="AlphaFoldDB" id="A0A0D0BYN5"/>
<name>A0A0D0BYN5_9AGAR</name>
<dbReference type="OrthoDB" id="3265672at2759"/>
<evidence type="ECO:0000313" key="3">
    <source>
        <dbReference type="Proteomes" id="UP000053593"/>
    </source>
</evidence>
<dbReference type="GO" id="GO:0003676">
    <property type="term" value="F:nucleic acid binding"/>
    <property type="evidence" value="ECO:0007669"/>
    <property type="project" value="InterPro"/>
</dbReference>
<keyword evidence="3" id="KW-1185">Reference proteome</keyword>
<dbReference type="HOGENOM" id="CLU_013929_16_0_1"/>
<evidence type="ECO:0000259" key="1">
    <source>
        <dbReference type="Pfam" id="PF03184"/>
    </source>
</evidence>
<accession>A0A0D0BYN5</accession>
<feature type="domain" description="DDE-1" evidence="1">
    <location>
        <begin position="22"/>
        <end position="97"/>
    </location>
</feature>
<evidence type="ECO:0000313" key="2">
    <source>
        <dbReference type="EMBL" id="KIK60931.1"/>
    </source>
</evidence>
<dbReference type="InterPro" id="IPR004875">
    <property type="entry name" value="DDE_SF_endonuclease_dom"/>
</dbReference>
<gene>
    <name evidence="2" type="ORF">GYMLUDRAFT_167394</name>
</gene>
<dbReference type="Proteomes" id="UP000053593">
    <property type="component" value="Unassembled WGS sequence"/>
</dbReference>
<dbReference type="EMBL" id="KN834773">
    <property type="protein sequence ID" value="KIK60931.1"/>
    <property type="molecule type" value="Genomic_DNA"/>
</dbReference>